<dbReference type="AlphaFoldDB" id="A0A1S3YM72"/>
<dbReference type="RefSeq" id="XP_016453364.1">
    <property type="nucleotide sequence ID" value="XM_016597878.1"/>
</dbReference>
<organism evidence="2">
    <name type="scientific">Nicotiana tabacum</name>
    <name type="common">Common tobacco</name>
    <dbReference type="NCBI Taxonomy" id="4097"/>
    <lineage>
        <taxon>Eukaryota</taxon>
        <taxon>Viridiplantae</taxon>
        <taxon>Streptophyta</taxon>
        <taxon>Embryophyta</taxon>
        <taxon>Tracheophyta</taxon>
        <taxon>Spermatophyta</taxon>
        <taxon>Magnoliopsida</taxon>
        <taxon>eudicotyledons</taxon>
        <taxon>Gunneridae</taxon>
        <taxon>Pentapetalae</taxon>
        <taxon>asterids</taxon>
        <taxon>lamiids</taxon>
        <taxon>Solanales</taxon>
        <taxon>Solanaceae</taxon>
        <taxon>Nicotianoideae</taxon>
        <taxon>Nicotianeae</taxon>
        <taxon>Nicotiana</taxon>
    </lineage>
</organism>
<dbReference type="PANTHER" id="PTHR44102">
    <property type="entry name" value="PROTEIN NPG1"/>
    <property type="match status" value="1"/>
</dbReference>
<evidence type="ECO:0000313" key="2">
    <source>
        <dbReference type="RefSeq" id="XP_016453364.1"/>
    </source>
</evidence>
<proteinExistence type="predicted"/>
<protein>
    <submittedName>
        <fullName evidence="2">Tetratricopeptide repeat protein 7B-like</fullName>
    </submittedName>
</protein>
<dbReference type="STRING" id="4097.A0A1S3YM72"/>
<dbReference type="SMART" id="SM00028">
    <property type="entry name" value="TPR"/>
    <property type="match status" value="4"/>
</dbReference>
<dbReference type="InterPro" id="IPR019734">
    <property type="entry name" value="TPR_rpt"/>
</dbReference>
<sequence>VSDSERTSRLSEALESLESAQKITEGRNPTVLFYLSLENAEQRKLDIALYYAKQLLKLEGGSIVKGWLLLARILSAQKRYIDAENIVNAALDETGKWNQGELLRTKAKLQIAQEHLRDAVETYTHLLAVLQVQRKSFGVQKKLLKNMRNNTRSLEMETWHDLANVYTSLSQWRDAEVCLIKSEAINPHSASRCHSAGLLYQARGLHKEALQSFQKALDIEPNHVPSLVSTAIVLRQLSGQSLPVVKSFLTDALRIDRTNSSAWYNLGLLYKSENGASALEAAECFEAAALLQESAPVEPFR</sequence>
<dbReference type="InterPro" id="IPR011990">
    <property type="entry name" value="TPR-like_helical_dom_sf"/>
</dbReference>
<dbReference type="KEGG" id="nta:107777749"/>
<dbReference type="PROSITE" id="PS50005">
    <property type="entry name" value="TPR"/>
    <property type="match status" value="1"/>
</dbReference>
<dbReference type="PANTHER" id="PTHR44102:SF1">
    <property type="entry name" value="OS10G0471400 PROTEIN"/>
    <property type="match status" value="1"/>
</dbReference>
<dbReference type="SMR" id="A0A1S3YM72"/>
<dbReference type="SUPFAM" id="SSF48452">
    <property type="entry name" value="TPR-like"/>
    <property type="match status" value="2"/>
</dbReference>
<dbReference type="Gene3D" id="1.25.40.10">
    <property type="entry name" value="Tetratricopeptide repeat domain"/>
    <property type="match status" value="2"/>
</dbReference>
<dbReference type="InterPro" id="IPR043376">
    <property type="entry name" value="NPG1-like"/>
</dbReference>
<accession>A0A1S3YM72</accession>
<dbReference type="Pfam" id="PF13181">
    <property type="entry name" value="TPR_8"/>
    <property type="match status" value="1"/>
</dbReference>
<reference evidence="2" key="1">
    <citation type="submission" date="2025-08" db="UniProtKB">
        <authorList>
            <consortium name="RefSeq"/>
        </authorList>
    </citation>
    <scope>IDENTIFICATION</scope>
</reference>
<keyword evidence="1" id="KW-0802">TPR repeat</keyword>
<dbReference type="OMA" id="NAVETHT"/>
<feature type="non-terminal residue" evidence="2">
    <location>
        <position position="1"/>
    </location>
</feature>
<dbReference type="OrthoDB" id="29013at2759"/>
<feature type="repeat" description="TPR" evidence="1">
    <location>
        <begin position="190"/>
        <end position="223"/>
    </location>
</feature>
<evidence type="ECO:0000256" key="1">
    <source>
        <dbReference type="PROSITE-ProRule" id="PRU00339"/>
    </source>
</evidence>
<name>A0A1S3YM72_TOBAC</name>
<gene>
    <name evidence="2" type="primary">LOC107777749</name>
</gene>
<dbReference type="PaxDb" id="4097-A0A1S3YM72"/>